<gene>
    <name evidence="2" type="ORF">CA267_017020</name>
</gene>
<evidence type="ECO:0000313" key="3">
    <source>
        <dbReference type="Proteomes" id="UP000219285"/>
    </source>
</evidence>
<keyword evidence="3" id="KW-1185">Reference proteome</keyword>
<sequence>MKKIIKIAVVSVIGLLSTTVAAAQLDRGASASFVENICATVPLLCSMTTNGNGSGNELPKPGDKRK</sequence>
<dbReference type="RefSeq" id="WP_075609678.1">
    <property type="nucleotide sequence ID" value="NZ_CP052766.1"/>
</dbReference>
<feature type="chain" id="PRO_5028909485" description="Secreted protein" evidence="1">
    <location>
        <begin position="23"/>
        <end position="66"/>
    </location>
</feature>
<feature type="signal peptide" evidence="1">
    <location>
        <begin position="1"/>
        <end position="22"/>
    </location>
</feature>
<proteinExistence type="predicted"/>
<accession>A0A6M4MGL1</accession>
<organism evidence="2 3">
    <name type="scientific">Alteromonas pelagimontana</name>
    <dbReference type="NCBI Taxonomy" id="1858656"/>
    <lineage>
        <taxon>Bacteria</taxon>
        <taxon>Pseudomonadati</taxon>
        <taxon>Pseudomonadota</taxon>
        <taxon>Gammaproteobacteria</taxon>
        <taxon>Alteromonadales</taxon>
        <taxon>Alteromonadaceae</taxon>
        <taxon>Alteromonas/Salinimonas group</taxon>
        <taxon>Alteromonas</taxon>
    </lineage>
</organism>
<name>A0A6M4MGL1_9ALTE</name>
<dbReference type="EMBL" id="CP052766">
    <property type="protein sequence ID" value="QJR82331.1"/>
    <property type="molecule type" value="Genomic_DNA"/>
</dbReference>
<reference evidence="3" key="1">
    <citation type="submission" date="2014-12" db="EMBL/GenBank/DDBJ databases">
        <title>Complete genome sequence of a multi-drug resistant Klebsiella pneumoniae.</title>
        <authorList>
            <person name="Hua X."/>
            <person name="Chen Q."/>
            <person name="Li X."/>
            <person name="Feng Y."/>
            <person name="Ruan Z."/>
            <person name="Yu Y."/>
        </authorList>
    </citation>
    <scope>NUCLEOTIDE SEQUENCE [LARGE SCALE GENOMIC DNA]</scope>
    <source>
        <strain evidence="3">5.12</strain>
    </source>
</reference>
<evidence type="ECO:0000256" key="1">
    <source>
        <dbReference type="SAM" id="SignalP"/>
    </source>
</evidence>
<evidence type="ECO:0000313" key="2">
    <source>
        <dbReference type="EMBL" id="QJR82331.1"/>
    </source>
</evidence>
<evidence type="ECO:0008006" key="4">
    <source>
        <dbReference type="Google" id="ProtNLM"/>
    </source>
</evidence>
<reference evidence="2 3" key="2">
    <citation type="submission" date="2020-04" db="EMBL/GenBank/DDBJ databases">
        <title>Complete genome sequence of Alteromonas pelagimontana 5.12T.</title>
        <authorList>
            <person name="Sinha R.K."/>
            <person name="Krishnan K.P."/>
            <person name="Kurian J.P."/>
        </authorList>
    </citation>
    <scope>NUCLEOTIDE SEQUENCE [LARGE SCALE GENOMIC DNA]</scope>
    <source>
        <strain evidence="2 3">5.12</strain>
    </source>
</reference>
<dbReference type="KEGG" id="apel:CA267_017020"/>
<dbReference type="Proteomes" id="UP000219285">
    <property type="component" value="Chromosome"/>
</dbReference>
<dbReference type="AlphaFoldDB" id="A0A6M4MGL1"/>
<keyword evidence="1" id="KW-0732">Signal</keyword>
<protein>
    <recommendedName>
        <fullName evidence="4">Secreted protein</fullName>
    </recommendedName>
</protein>